<dbReference type="OrthoDB" id="10529776at2759"/>
<dbReference type="SUPFAM" id="SSF48726">
    <property type="entry name" value="Immunoglobulin"/>
    <property type="match status" value="1"/>
</dbReference>
<sequence>MERTSFLAALLCLGSGSADAAAPGVYQSPPCIFAAVGMEPIMECRFPPMEASEIVFMSWYKEERRLSPSDRRFRRYENLTAGSASLRIPRVQAQDAGVYTCEVGTNTHSSTGNGTKLEVQGSTPPRNQSAMEGCVHVTAPQEEKGIIILLRNVVGAVLLLTLALAVIIVHFMSGPTGDSE</sequence>
<dbReference type="PANTHER" id="PTHR14334">
    <property type="entry name" value="B-CELL ANTIGEN RECEPTOR COMPLEX-ASSOCIATED PROTEIN"/>
    <property type="match status" value="1"/>
</dbReference>
<evidence type="ECO:0000256" key="1">
    <source>
        <dbReference type="ARBA" id="ARBA00023319"/>
    </source>
</evidence>
<dbReference type="InterPro" id="IPR036179">
    <property type="entry name" value="Ig-like_dom_sf"/>
</dbReference>
<feature type="signal peptide" evidence="4">
    <location>
        <begin position="1"/>
        <end position="20"/>
    </location>
</feature>
<keyword evidence="3" id="KW-1133">Transmembrane helix</keyword>
<keyword evidence="1" id="KW-0393">Immunoglobulin domain</keyword>
<dbReference type="InterPro" id="IPR013106">
    <property type="entry name" value="Ig_V-set"/>
</dbReference>
<dbReference type="GO" id="GO:0030183">
    <property type="term" value="P:B cell differentiation"/>
    <property type="evidence" value="ECO:0007669"/>
    <property type="project" value="TreeGrafter"/>
</dbReference>
<dbReference type="GO" id="GO:0050853">
    <property type="term" value="P:B cell receptor signaling pathway"/>
    <property type="evidence" value="ECO:0007669"/>
    <property type="project" value="TreeGrafter"/>
</dbReference>
<dbReference type="InterPro" id="IPR003599">
    <property type="entry name" value="Ig_sub"/>
</dbReference>
<evidence type="ECO:0000313" key="7">
    <source>
        <dbReference type="Proteomes" id="UP000297703"/>
    </source>
</evidence>
<comment type="caution">
    <text evidence="6">The sequence shown here is derived from an EMBL/GenBank/DDBJ whole genome shotgun (WGS) entry which is preliminary data.</text>
</comment>
<dbReference type="AlphaFoldDB" id="A0A4D9DYX7"/>
<feature type="region of interest" description="Disordered" evidence="2">
    <location>
        <begin position="109"/>
        <end position="130"/>
    </location>
</feature>
<reference evidence="6 7" key="1">
    <citation type="submission" date="2019-04" db="EMBL/GenBank/DDBJ databases">
        <title>Draft genome of the big-headed turtle Platysternon megacephalum.</title>
        <authorList>
            <person name="Gong S."/>
        </authorList>
    </citation>
    <scope>NUCLEOTIDE SEQUENCE [LARGE SCALE GENOMIC DNA]</scope>
    <source>
        <strain evidence="6">DO16091913</strain>
        <tissue evidence="6">Muscle</tissue>
    </source>
</reference>
<reference evidence="6 7" key="2">
    <citation type="submission" date="2019-04" db="EMBL/GenBank/DDBJ databases">
        <title>The genome sequence of big-headed turtle.</title>
        <authorList>
            <person name="Gong S."/>
        </authorList>
    </citation>
    <scope>NUCLEOTIDE SEQUENCE [LARGE SCALE GENOMIC DNA]</scope>
    <source>
        <strain evidence="6">DO16091913</strain>
        <tissue evidence="6">Muscle</tissue>
    </source>
</reference>
<accession>A0A4D9DYX7</accession>
<keyword evidence="3" id="KW-0812">Transmembrane</keyword>
<feature type="chain" id="PRO_5020039321" evidence="4">
    <location>
        <begin position="21"/>
        <end position="180"/>
    </location>
</feature>
<dbReference type="Pfam" id="PF07686">
    <property type="entry name" value="V-set"/>
    <property type="match status" value="1"/>
</dbReference>
<evidence type="ECO:0000313" key="6">
    <source>
        <dbReference type="EMBL" id="TFK00263.1"/>
    </source>
</evidence>
<dbReference type="GO" id="GO:0019815">
    <property type="term" value="C:B cell receptor complex"/>
    <property type="evidence" value="ECO:0007669"/>
    <property type="project" value="TreeGrafter"/>
</dbReference>
<evidence type="ECO:0000256" key="4">
    <source>
        <dbReference type="SAM" id="SignalP"/>
    </source>
</evidence>
<gene>
    <name evidence="6" type="ORF">DR999_PMT17592</name>
</gene>
<dbReference type="Proteomes" id="UP000297703">
    <property type="component" value="Unassembled WGS sequence"/>
</dbReference>
<dbReference type="SMART" id="SM00409">
    <property type="entry name" value="IG"/>
    <property type="match status" value="1"/>
</dbReference>
<keyword evidence="4" id="KW-0732">Signal</keyword>
<dbReference type="CDD" id="cd00096">
    <property type="entry name" value="Ig"/>
    <property type="match status" value="1"/>
</dbReference>
<protein>
    <submittedName>
        <fullName evidence="6">Phosphorylase b kinase gamma catalytic chain, liver/testis isoform</fullName>
    </submittedName>
</protein>
<name>A0A4D9DYX7_9SAUR</name>
<keyword evidence="6" id="KW-0808">Transferase</keyword>
<dbReference type="GO" id="GO:0009897">
    <property type="term" value="C:external side of plasma membrane"/>
    <property type="evidence" value="ECO:0007669"/>
    <property type="project" value="TreeGrafter"/>
</dbReference>
<keyword evidence="7" id="KW-1185">Reference proteome</keyword>
<feature type="compositionally biased region" description="Polar residues" evidence="2">
    <location>
        <begin position="120"/>
        <end position="130"/>
    </location>
</feature>
<proteinExistence type="predicted"/>
<keyword evidence="6" id="KW-0418">Kinase</keyword>
<feature type="transmembrane region" description="Helical" evidence="3">
    <location>
        <begin position="153"/>
        <end position="172"/>
    </location>
</feature>
<organism evidence="6 7">
    <name type="scientific">Platysternon megacephalum</name>
    <name type="common">big-headed turtle</name>
    <dbReference type="NCBI Taxonomy" id="55544"/>
    <lineage>
        <taxon>Eukaryota</taxon>
        <taxon>Metazoa</taxon>
        <taxon>Chordata</taxon>
        <taxon>Craniata</taxon>
        <taxon>Vertebrata</taxon>
        <taxon>Euteleostomi</taxon>
        <taxon>Archelosauria</taxon>
        <taxon>Testudinata</taxon>
        <taxon>Testudines</taxon>
        <taxon>Cryptodira</taxon>
        <taxon>Durocryptodira</taxon>
        <taxon>Testudinoidea</taxon>
        <taxon>Platysternidae</taxon>
        <taxon>Platysternon</taxon>
    </lineage>
</organism>
<evidence type="ECO:0000256" key="3">
    <source>
        <dbReference type="SAM" id="Phobius"/>
    </source>
</evidence>
<dbReference type="EMBL" id="QXTE01000275">
    <property type="protein sequence ID" value="TFK00263.1"/>
    <property type="molecule type" value="Genomic_DNA"/>
</dbReference>
<feature type="domain" description="Ig-like" evidence="5">
    <location>
        <begin position="23"/>
        <end position="120"/>
    </location>
</feature>
<dbReference type="GO" id="GO:0016301">
    <property type="term" value="F:kinase activity"/>
    <property type="evidence" value="ECO:0007669"/>
    <property type="project" value="UniProtKB-KW"/>
</dbReference>
<evidence type="ECO:0000259" key="5">
    <source>
        <dbReference type="PROSITE" id="PS50835"/>
    </source>
</evidence>
<dbReference type="PROSITE" id="PS50835">
    <property type="entry name" value="IG_LIKE"/>
    <property type="match status" value="1"/>
</dbReference>
<keyword evidence="3" id="KW-0472">Membrane</keyword>
<dbReference type="Gene3D" id="2.60.40.10">
    <property type="entry name" value="Immunoglobulins"/>
    <property type="match status" value="1"/>
</dbReference>
<evidence type="ECO:0000256" key="2">
    <source>
        <dbReference type="SAM" id="MobiDB-lite"/>
    </source>
</evidence>
<dbReference type="InterPro" id="IPR013783">
    <property type="entry name" value="Ig-like_fold"/>
</dbReference>
<dbReference type="InterPro" id="IPR007110">
    <property type="entry name" value="Ig-like_dom"/>
</dbReference>